<gene>
    <name evidence="1" type="ORF">A4V02_01590</name>
</gene>
<keyword evidence="2" id="KW-1185">Reference proteome</keyword>
<dbReference type="STRING" id="1796646.A4V02_01590"/>
<sequence length="105" mass="12215">MDNQVAKIILQQIGGRRFVAMTGSHDFINLGNGLRMSLSRNKTSANRLEIIYDEGADLYDLRFYRQSMNHKTFEVKTKDIKTYEGVYCDMLEDIFTDVTGLYTRF</sequence>
<dbReference type="RefSeq" id="WP_016562958.1">
    <property type="nucleotide sequence ID" value="NZ_CAJTAP010000052.1"/>
</dbReference>
<protein>
    <recommendedName>
        <fullName evidence="3">YahA</fullName>
    </recommendedName>
</protein>
<reference evidence="2" key="1">
    <citation type="submission" date="2016-04" db="EMBL/GenBank/DDBJ databases">
        <title>Complete Genome Sequences of Twelve Strains of a Stable Defined Moderately Diverse Mouse Microbiota 2 (sDMDMm2).</title>
        <authorList>
            <person name="Uchimura Y."/>
            <person name="Wyss M."/>
            <person name="Brugiroux S."/>
            <person name="Limenitakis J.P."/>
            <person name="Stecher B."/>
            <person name="McCoy K.D."/>
            <person name="Macpherson A.J."/>
        </authorList>
    </citation>
    <scope>NUCLEOTIDE SEQUENCE [LARGE SCALE GENOMIC DNA]</scope>
    <source>
        <strain evidence="2">YL27</strain>
    </source>
</reference>
<name>A0A1B1S6Y4_9BACT</name>
<dbReference type="Proteomes" id="UP000186351">
    <property type="component" value="Chromosome"/>
</dbReference>
<dbReference type="EMBL" id="CP015402">
    <property type="protein sequence ID" value="ANU62556.1"/>
    <property type="molecule type" value="Genomic_DNA"/>
</dbReference>
<proteinExistence type="predicted"/>
<accession>A0A1B1S6Y4</accession>
<evidence type="ECO:0008006" key="3">
    <source>
        <dbReference type="Google" id="ProtNLM"/>
    </source>
</evidence>
<dbReference type="AlphaFoldDB" id="A0A1B1S6Y4"/>
<organism evidence="1 2">
    <name type="scientific">Muribaculum intestinale</name>
    <dbReference type="NCBI Taxonomy" id="1796646"/>
    <lineage>
        <taxon>Bacteria</taxon>
        <taxon>Pseudomonadati</taxon>
        <taxon>Bacteroidota</taxon>
        <taxon>Bacteroidia</taxon>
        <taxon>Bacteroidales</taxon>
        <taxon>Muribaculaceae</taxon>
        <taxon>Muribaculum</taxon>
    </lineage>
</organism>
<dbReference type="GeneID" id="82527424"/>
<dbReference type="KEGG" id="pary:A4V02_01590"/>
<evidence type="ECO:0000313" key="2">
    <source>
        <dbReference type="Proteomes" id="UP000186351"/>
    </source>
</evidence>
<accession>A0A1Z2XET6</accession>
<dbReference type="OrthoDB" id="9814185at2"/>
<evidence type="ECO:0000313" key="1">
    <source>
        <dbReference type="EMBL" id="ANU62556.1"/>
    </source>
</evidence>